<dbReference type="InterPro" id="IPR036047">
    <property type="entry name" value="F-box-like_dom_sf"/>
</dbReference>
<dbReference type="OrthoDB" id="1107553at2759"/>
<accession>A0A8S1EIS1</accession>
<proteinExistence type="predicted"/>
<feature type="domain" description="F-box" evidence="1">
    <location>
        <begin position="96"/>
        <end position="142"/>
    </location>
</feature>
<dbReference type="InterPro" id="IPR001810">
    <property type="entry name" value="F-box_dom"/>
</dbReference>
<evidence type="ECO:0000313" key="3">
    <source>
        <dbReference type="Proteomes" id="UP000494206"/>
    </source>
</evidence>
<protein>
    <recommendedName>
        <fullName evidence="1">F-box domain-containing protein</fullName>
    </recommendedName>
</protein>
<name>A0A8S1EIS1_9PELO</name>
<dbReference type="CDD" id="cd09917">
    <property type="entry name" value="F-box_SF"/>
    <property type="match status" value="1"/>
</dbReference>
<dbReference type="SMART" id="SM00256">
    <property type="entry name" value="FBOX"/>
    <property type="match status" value="1"/>
</dbReference>
<evidence type="ECO:0000259" key="1">
    <source>
        <dbReference type="PROSITE" id="PS50181"/>
    </source>
</evidence>
<organism evidence="2 3">
    <name type="scientific">Caenorhabditis bovis</name>
    <dbReference type="NCBI Taxonomy" id="2654633"/>
    <lineage>
        <taxon>Eukaryota</taxon>
        <taxon>Metazoa</taxon>
        <taxon>Ecdysozoa</taxon>
        <taxon>Nematoda</taxon>
        <taxon>Chromadorea</taxon>
        <taxon>Rhabditida</taxon>
        <taxon>Rhabditina</taxon>
        <taxon>Rhabditomorpha</taxon>
        <taxon>Rhabditoidea</taxon>
        <taxon>Rhabditidae</taxon>
        <taxon>Peloderinae</taxon>
        <taxon>Caenorhabditis</taxon>
    </lineage>
</organism>
<comment type="caution">
    <text evidence="2">The sequence shown here is derived from an EMBL/GenBank/DDBJ whole genome shotgun (WGS) entry which is preliminary data.</text>
</comment>
<dbReference type="PROSITE" id="PS50181">
    <property type="entry name" value="FBOX"/>
    <property type="match status" value="1"/>
</dbReference>
<dbReference type="SUPFAM" id="SSF81383">
    <property type="entry name" value="F-box domain"/>
    <property type="match status" value="1"/>
</dbReference>
<dbReference type="AlphaFoldDB" id="A0A8S1EIS1"/>
<dbReference type="Pfam" id="PF12937">
    <property type="entry name" value="F-box-like"/>
    <property type="match status" value="1"/>
</dbReference>
<keyword evidence="3" id="KW-1185">Reference proteome</keyword>
<dbReference type="Gene3D" id="1.20.1280.50">
    <property type="match status" value="1"/>
</dbReference>
<evidence type="ECO:0000313" key="2">
    <source>
        <dbReference type="EMBL" id="CAB3400935.1"/>
    </source>
</evidence>
<dbReference type="EMBL" id="CADEPM010000002">
    <property type="protein sequence ID" value="CAB3400935.1"/>
    <property type="molecule type" value="Genomic_DNA"/>
</dbReference>
<gene>
    <name evidence="2" type="ORF">CBOVIS_LOCUS3758</name>
</gene>
<sequence length="378" mass="42556">MISVTVAAHGRTKRVVGAHLRAYGSARLSICDLKKEQVTTKTTVDNRWKVVKFFGKLVEALLVFLRFCLPFLFSSTSRQFHATALPKRIPQSLFGLSPINQLDDETLFRIFEHLDPISVIACEMVCQRWNAIINDNVHYLPKMRTDQIRVLFDEGEVVVYPLDEKKCPTRYPMPSLQILGIRLRHLTTQSLFVRGLIPVESIPVLNLLKSLCLLPQQIYFIWSKFCPDSIILLEEFVHQNSDTVCDFGLEECSPAHLLTDKLLAPIAHNLTSLRLWNNGKGSHYAITDETLLVMADSIASGIPVETIDLATCIISSEIACNVVEAWISKPTSDLIFSLNNCGPVERSSLLEQLAEMNIFTDAENRIRCGGFTLTLFCS</sequence>
<dbReference type="Proteomes" id="UP000494206">
    <property type="component" value="Unassembled WGS sequence"/>
</dbReference>
<reference evidence="2 3" key="1">
    <citation type="submission" date="2020-04" db="EMBL/GenBank/DDBJ databases">
        <authorList>
            <person name="Laetsch R D."/>
            <person name="Stevens L."/>
            <person name="Kumar S."/>
            <person name="Blaxter L. M."/>
        </authorList>
    </citation>
    <scope>NUCLEOTIDE SEQUENCE [LARGE SCALE GENOMIC DNA]</scope>
</reference>